<dbReference type="InterPro" id="IPR036390">
    <property type="entry name" value="WH_DNA-bd_sf"/>
</dbReference>
<dbReference type="Gene3D" id="1.10.10.10">
    <property type="entry name" value="Winged helix-like DNA-binding domain superfamily/Winged helix DNA-binding domain"/>
    <property type="match status" value="1"/>
</dbReference>
<dbReference type="SMART" id="SM00418">
    <property type="entry name" value="HTH_ARSR"/>
    <property type="match status" value="1"/>
</dbReference>
<dbReference type="EMBL" id="KF901159">
    <property type="protein sequence ID" value="AIF20235.1"/>
    <property type="molecule type" value="Genomic_DNA"/>
</dbReference>
<dbReference type="PANTHER" id="PTHR33154">
    <property type="entry name" value="TRANSCRIPTIONAL REGULATOR, ARSR FAMILY"/>
    <property type="match status" value="1"/>
</dbReference>
<dbReference type="SUPFAM" id="SSF46785">
    <property type="entry name" value="Winged helix' DNA-binding domain"/>
    <property type="match status" value="1"/>
</dbReference>
<dbReference type="InterPro" id="IPR036388">
    <property type="entry name" value="WH-like_DNA-bd_sf"/>
</dbReference>
<proteinExistence type="predicted"/>
<sequence length="182" mass="20220">MRQEGELGQSLIVESTEFNSYGESNMSKIRGDPRLVALAHDTRIAIVEALQTADEMSTVQIQKTTDVTRYHLYHHLQQLEKASIVENHRDQGRARWWRLTVPIDLSSADSSTGPELSGLPDEVANLIRRGADVHWIEIPATASDAVAAKKMLEDSAEEWGVDLALPFTFMPGGILVVGRTRN</sequence>
<name>A0A075HXD1_9EURY</name>
<keyword evidence="3" id="KW-0804">Transcription</keyword>
<dbReference type="CDD" id="cd00090">
    <property type="entry name" value="HTH_ARSR"/>
    <property type="match status" value="1"/>
</dbReference>
<keyword evidence="1" id="KW-0805">Transcription regulation</keyword>
<evidence type="ECO:0000256" key="2">
    <source>
        <dbReference type="ARBA" id="ARBA00023125"/>
    </source>
</evidence>
<dbReference type="InterPro" id="IPR011991">
    <property type="entry name" value="ArsR-like_HTH"/>
</dbReference>
<reference evidence="5" key="1">
    <citation type="journal article" date="2014" name="Genome Biol. Evol.">
        <title>Pangenome evidence for extensive interdomain horizontal transfer affecting lineage core and shell genes in uncultured planktonic thaumarchaeota and euryarchaeota.</title>
        <authorList>
            <person name="Deschamps P."/>
            <person name="Zivanovic Y."/>
            <person name="Moreira D."/>
            <person name="Rodriguez-Valera F."/>
            <person name="Lopez-Garcia P."/>
        </authorList>
    </citation>
    <scope>NUCLEOTIDE SEQUENCE</scope>
</reference>
<evidence type="ECO:0000256" key="3">
    <source>
        <dbReference type="ARBA" id="ARBA00023163"/>
    </source>
</evidence>
<evidence type="ECO:0000256" key="1">
    <source>
        <dbReference type="ARBA" id="ARBA00023015"/>
    </source>
</evidence>
<protein>
    <recommendedName>
        <fullName evidence="4">HTH arsR-type domain-containing protein</fullName>
    </recommendedName>
</protein>
<dbReference type="GO" id="GO:0003700">
    <property type="term" value="F:DNA-binding transcription factor activity"/>
    <property type="evidence" value="ECO:0007669"/>
    <property type="project" value="InterPro"/>
</dbReference>
<dbReference type="GO" id="GO:0003677">
    <property type="term" value="F:DNA binding"/>
    <property type="evidence" value="ECO:0007669"/>
    <property type="project" value="UniProtKB-KW"/>
</dbReference>
<evidence type="ECO:0000259" key="4">
    <source>
        <dbReference type="SMART" id="SM00418"/>
    </source>
</evidence>
<dbReference type="PANTHER" id="PTHR33154:SF33">
    <property type="entry name" value="TRANSCRIPTIONAL REPRESSOR SDPR"/>
    <property type="match status" value="1"/>
</dbReference>
<dbReference type="AlphaFoldDB" id="A0A075HXD1"/>
<feature type="domain" description="HTH arsR-type" evidence="4">
    <location>
        <begin position="34"/>
        <end position="110"/>
    </location>
</feature>
<evidence type="ECO:0000313" key="5">
    <source>
        <dbReference type="EMBL" id="AIF20235.1"/>
    </source>
</evidence>
<accession>A0A075HXD1</accession>
<keyword evidence="2" id="KW-0238">DNA-binding</keyword>
<dbReference type="InterPro" id="IPR001845">
    <property type="entry name" value="HTH_ArsR_DNA-bd_dom"/>
</dbReference>
<organism evidence="5">
    <name type="scientific">uncultured marine group II/III euryarchaeote KM3_88_H06</name>
    <dbReference type="NCBI Taxonomy" id="1456537"/>
    <lineage>
        <taxon>Archaea</taxon>
        <taxon>Methanobacteriati</taxon>
        <taxon>Methanobacteriota</taxon>
        <taxon>environmental samples</taxon>
    </lineage>
</organism>
<dbReference type="InterPro" id="IPR051081">
    <property type="entry name" value="HTH_MetalResp_TranReg"/>
</dbReference>
<dbReference type="Pfam" id="PF12840">
    <property type="entry name" value="HTH_20"/>
    <property type="match status" value="1"/>
</dbReference>